<dbReference type="GO" id="GO:0006281">
    <property type="term" value="P:DNA repair"/>
    <property type="evidence" value="ECO:0007669"/>
    <property type="project" value="TreeGrafter"/>
</dbReference>
<reference evidence="7 8" key="1">
    <citation type="submission" date="2021-12" db="EMBL/GenBank/DDBJ databases">
        <title>High titer production of polyol ester of fatty acids by Rhodotorula paludigena BS15 towards product separation-free biomass refinery.</title>
        <authorList>
            <person name="Mano J."/>
            <person name="Ono H."/>
            <person name="Tanaka T."/>
            <person name="Naito K."/>
            <person name="Sushida H."/>
            <person name="Ike M."/>
            <person name="Tokuyasu K."/>
            <person name="Kitaoka M."/>
        </authorList>
    </citation>
    <scope>NUCLEOTIDE SEQUENCE [LARGE SCALE GENOMIC DNA]</scope>
    <source>
        <strain evidence="7 8">BS15</strain>
    </source>
</reference>
<feature type="region of interest" description="Disordered" evidence="6">
    <location>
        <begin position="1219"/>
        <end position="1447"/>
    </location>
</feature>
<feature type="compositionally biased region" description="Low complexity" evidence="6">
    <location>
        <begin position="1233"/>
        <end position="1243"/>
    </location>
</feature>
<organism evidence="7 8">
    <name type="scientific">Rhodotorula paludigena</name>
    <dbReference type="NCBI Taxonomy" id="86838"/>
    <lineage>
        <taxon>Eukaryota</taxon>
        <taxon>Fungi</taxon>
        <taxon>Dikarya</taxon>
        <taxon>Basidiomycota</taxon>
        <taxon>Pucciniomycotina</taxon>
        <taxon>Microbotryomycetes</taxon>
        <taxon>Sporidiobolales</taxon>
        <taxon>Sporidiobolaceae</taxon>
        <taxon>Rhodotorula</taxon>
    </lineage>
</organism>
<feature type="region of interest" description="Disordered" evidence="6">
    <location>
        <begin position="245"/>
        <end position="321"/>
    </location>
</feature>
<feature type="compositionally biased region" description="Acidic residues" evidence="6">
    <location>
        <begin position="1435"/>
        <end position="1447"/>
    </location>
</feature>
<feature type="compositionally biased region" description="Acidic residues" evidence="6">
    <location>
        <begin position="260"/>
        <end position="280"/>
    </location>
</feature>
<evidence type="ECO:0000256" key="4">
    <source>
        <dbReference type="ARBA" id="ARBA00023242"/>
    </source>
</evidence>
<dbReference type="GO" id="GO:0051301">
    <property type="term" value="P:cell division"/>
    <property type="evidence" value="ECO:0007669"/>
    <property type="project" value="UniProtKB-KW"/>
</dbReference>
<name>A0AAV5GUB9_9BASI</name>
<keyword evidence="2" id="KW-0132">Cell division</keyword>
<feature type="compositionally biased region" description="Basic residues" evidence="6">
    <location>
        <begin position="285"/>
        <end position="301"/>
    </location>
</feature>
<keyword evidence="3" id="KW-0498">Mitosis</keyword>
<dbReference type="EMBL" id="BQKY01000013">
    <property type="protein sequence ID" value="GJN93116.1"/>
    <property type="molecule type" value="Genomic_DNA"/>
</dbReference>
<dbReference type="Proteomes" id="UP001342314">
    <property type="component" value="Unassembled WGS sequence"/>
</dbReference>
<dbReference type="InterPro" id="IPR016024">
    <property type="entry name" value="ARM-type_fold"/>
</dbReference>
<dbReference type="PANTHER" id="PTHR12663:SF0">
    <property type="entry name" value="PRECOCIOUS DISSOCIATION OF SISTERS 5, ISOFORM A"/>
    <property type="match status" value="1"/>
</dbReference>
<evidence type="ECO:0000313" key="7">
    <source>
        <dbReference type="EMBL" id="GJN93116.1"/>
    </source>
</evidence>
<feature type="region of interest" description="Disordered" evidence="6">
    <location>
        <begin position="1"/>
        <end position="22"/>
    </location>
</feature>
<dbReference type="InterPro" id="IPR011989">
    <property type="entry name" value="ARM-like"/>
</dbReference>
<keyword evidence="8" id="KW-1185">Reference proteome</keyword>
<accession>A0AAV5GUB9</accession>
<dbReference type="SUPFAM" id="SSF48371">
    <property type="entry name" value="ARM repeat"/>
    <property type="match status" value="1"/>
</dbReference>
<dbReference type="GO" id="GO:0005634">
    <property type="term" value="C:nucleus"/>
    <property type="evidence" value="ECO:0007669"/>
    <property type="project" value="UniProtKB-SubCell"/>
</dbReference>
<dbReference type="CDD" id="cd19953">
    <property type="entry name" value="PDS5"/>
    <property type="match status" value="1"/>
</dbReference>
<evidence type="ECO:0000256" key="6">
    <source>
        <dbReference type="SAM" id="MobiDB-lite"/>
    </source>
</evidence>
<feature type="compositionally biased region" description="Basic and acidic residues" evidence="6">
    <location>
        <begin position="1323"/>
        <end position="1333"/>
    </location>
</feature>
<dbReference type="GO" id="GO:0000785">
    <property type="term" value="C:chromatin"/>
    <property type="evidence" value="ECO:0007669"/>
    <property type="project" value="TreeGrafter"/>
</dbReference>
<dbReference type="Pfam" id="PF20168">
    <property type="entry name" value="PDS5"/>
    <property type="match status" value="1"/>
</dbReference>
<feature type="compositionally biased region" description="Acidic residues" evidence="6">
    <location>
        <begin position="1346"/>
        <end position="1360"/>
    </location>
</feature>
<dbReference type="PANTHER" id="PTHR12663">
    <property type="entry name" value="ANDROGEN INDUCED INHIBITOR OF PROLIFERATION AS3 / PDS5-RELATED"/>
    <property type="match status" value="1"/>
</dbReference>
<sequence length="1447" mass="158272">MPAAASSSRKQRLEYQPLTGQGAATSTTSELVKRLKHAHDQLRDFDQDLVDVRSLDALAKHLCSPQLLLHKDKSVKAYTACCLVDVLRLYAPEAPYTPAQLADLFDFLVRQLRYVGNPSDPHQHEYFFVVDSLASVKSIVIVCDLDAADDLVERVFRESFDTISTSSPKNVELALLDILLALLEELEHVPTPVLDVVTAQFLPRAVKQRPAAFRLAVEVCRGASDKLQRYVSQYFGETIVAAMNGGPSARKGGRGGAASSDDDDDSDLDDENEDDDDDSDASGAGRKRRVRKAKSKAKGKLKANGAASGKHGGAAAGGDDELPSSFVQAHDLIRSLHRHVPSLLLNVIPQLSEELTTSSPAYRRLATTVLGSMFGEPVGHGDLARAFPAVWREWCSRAKDRETKVRVAMCEAMRRIWREHPELADDLAAILISYLLKDSDEKVRIAACAVFEDIDYETALHHVPKRVLEALGVRMTDKKEKVRAIACKALGRLYDLAYPEIESREELAQKQFGWIPGELLESLSFADASGATPPSQIHLINGTLLTYLVPLPKSDKEASEPDAAATWTDRFLLVEQGLSSENQRQALMALTRLSNKTGGGSMWEGYLGACEKYNSGIIDDKTQAPLIKEFLKKAIKAISGNMPDPAKASEDLMTFADQNVAQLYRELRVLLDPQTDLRAYLKNSRDLLRRVEKFPHGESVVATFEGFLRLASYALVNRSSIPQLLKRLTAGAAAGATAEAGEWAESAARVLEYVSKHRPALYKSHAAELAKLVADSQPGGETGVAGLVLHALARLKRAEPGVAVDAKLSKKALAYAQEGDETEAKQAATLLAHDKARPGTVDDLVEHIASAVPNASDAALVPHFAALARVARHAQDAFERKSEQLTEVALEILVRPSSAGELALYQEDESASWTDAVDPLTEARVLSIKILTNRALAFAKSDSAQQAAQPVFDLLWPLLSAYGVDSETSTPPVASRIRLGAALSLLKLLASNDPTYLKTILGKLDLLARMAQDTTFEVREGFLRKLVPLLRHTRIHPQAIPRFNMILFLVAHEPEVELKELVLSLPRSRRRMPEKERQQNWEQPFVRLLHLLAHHPDFETADSSDIEVLRSIAKYIVDYLEIFATAENCSYLFHLALSLKTVRDRQSKDSENVYILSELSQHLLKQLAARHSWPISTYPGSAQLPADLYVKFATPDEARKVAQKSYIQEAVLKEIGPASKPEKKKVVSRKRASATTNGAAAAPKPKRARTSAPRAGAKGKGKKKADKWDSESNDENDDEEDESSASEEDDDEEGDEPKKTKAGATAKGKKPTARGQRGGLRSDPSKKLDKGLGESEDEDARSATAEQEEEDGNEMDVDEEPPAKAKSTPKKNVAPKGKKAAAPSPARKSPAAAKGRKGAKADEKENSGLARRAARGLKQPRALQKANTERVSDVGESDDEEEAAMSD</sequence>
<dbReference type="GO" id="GO:0007064">
    <property type="term" value="P:mitotic sister chromatid cohesion"/>
    <property type="evidence" value="ECO:0007669"/>
    <property type="project" value="InterPro"/>
</dbReference>
<keyword evidence="5" id="KW-0131">Cell cycle</keyword>
<evidence type="ECO:0000256" key="5">
    <source>
        <dbReference type="ARBA" id="ARBA00023306"/>
    </source>
</evidence>
<evidence type="ECO:0000256" key="1">
    <source>
        <dbReference type="ARBA" id="ARBA00004123"/>
    </source>
</evidence>
<comment type="caution">
    <text evidence="7">The sequence shown here is derived from an EMBL/GenBank/DDBJ whole genome shotgun (WGS) entry which is preliminary data.</text>
</comment>
<feature type="compositionally biased region" description="Acidic residues" evidence="6">
    <location>
        <begin position="1271"/>
        <end position="1295"/>
    </location>
</feature>
<dbReference type="InterPro" id="IPR039776">
    <property type="entry name" value="Pds5"/>
</dbReference>
<gene>
    <name evidence="7" type="ORF">Rhopal_006161-T1</name>
</gene>
<keyword evidence="4" id="KW-0539">Nucleus</keyword>
<proteinExistence type="predicted"/>
<comment type="subcellular location">
    <subcellularLocation>
        <location evidence="1">Nucleus</location>
    </subcellularLocation>
</comment>
<dbReference type="Gene3D" id="1.25.10.10">
    <property type="entry name" value="Leucine-rich Repeat Variant"/>
    <property type="match status" value="2"/>
</dbReference>
<evidence type="ECO:0000256" key="2">
    <source>
        <dbReference type="ARBA" id="ARBA00022618"/>
    </source>
</evidence>
<evidence type="ECO:0000313" key="8">
    <source>
        <dbReference type="Proteomes" id="UP001342314"/>
    </source>
</evidence>
<evidence type="ECO:0000256" key="3">
    <source>
        <dbReference type="ARBA" id="ARBA00022776"/>
    </source>
</evidence>
<feature type="compositionally biased region" description="Low complexity" evidence="6">
    <location>
        <begin position="1380"/>
        <end position="1393"/>
    </location>
</feature>
<protein>
    <submittedName>
        <fullName evidence="7">Uncharacterized protein</fullName>
    </submittedName>
</protein>